<dbReference type="AlphaFoldDB" id="A0A9P4NMD1"/>
<name>A0A9P4NMD1_9PEZI</name>
<dbReference type="Gene3D" id="3.40.630.30">
    <property type="match status" value="1"/>
</dbReference>
<dbReference type="InterPro" id="IPR016181">
    <property type="entry name" value="Acyl_CoA_acyltransferase"/>
</dbReference>
<dbReference type="InterPro" id="IPR000182">
    <property type="entry name" value="GNAT_dom"/>
</dbReference>
<dbReference type="EMBL" id="MU007059">
    <property type="protein sequence ID" value="KAF2427545.1"/>
    <property type="molecule type" value="Genomic_DNA"/>
</dbReference>
<dbReference type="GO" id="GO:0043998">
    <property type="term" value="F:histone H2A acetyltransferase activity"/>
    <property type="evidence" value="ECO:0007669"/>
    <property type="project" value="InterPro"/>
</dbReference>
<accession>A0A9P4NMD1</accession>
<keyword evidence="6" id="KW-0963">Cytoplasm</keyword>
<dbReference type="Proteomes" id="UP000800235">
    <property type="component" value="Unassembled WGS sequence"/>
</dbReference>
<dbReference type="OrthoDB" id="424551at2759"/>
<evidence type="ECO:0000256" key="11">
    <source>
        <dbReference type="ARBA" id="ARBA00049524"/>
    </source>
</evidence>
<evidence type="ECO:0000256" key="4">
    <source>
        <dbReference type="ARBA" id="ARBA00012950"/>
    </source>
</evidence>
<evidence type="ECO:0000256" key="1">
    <source>
        <dbReference type="ARBA" id="ARBA00004123"/>
    </source>
</evidence>
<keyword evidence="9" id="KW-0012">Acyltransferase</keyword>
<dbReference type="GO" id="GO:0005634">
    <property type="term" value="C:nucleus"/>
    <property type="evidence" value="ECO:0007669"/>
    <property type="project" value="UniProtKB-SubCell"/>
</dbReference>
<organism evidence="14 15">
    <name type="scientific">Tothia fuscella</name>
    <dbReference type="NCBI Taxonomy" id="1048955"/>
    <lineage>
        <taxon>Eukaryota</taxon>
        <taxon>Fungi</taxon>
        <taxon>Dikarya</taxon>
        <taxon>Ascomycota</taxon>
        <taxon>Pezizomycotina</taxon>
        <taxon>Dothideomycetes</taxon>
        <taxon>Pleosporomycetidae</taxon>
        <taxon>Venturiales</taxon>
        <taxon>Cylindrosympodiaceae</taxon>
        <taxon>Tothia</taxon>
    </lineage>
</organism>
<protein>
    <recommendedName>
        <fullName evidence="5">N-alpha-acetyltransferase 40</fullName>
        <ecNumber evidence="4">2.3.1.257</ecNumber>
    </recommendedName>
</protein>
<dbReference type="EC" id="2.3.1.257" evidence="4"/>
<dbReference type="GO" id="GO:0005737">
    <property type="term" value="C:cytoplasm"/>
    <property type="evidence" value="ECO:0007669"/>
    <property type="project" value="UniProtKB-SubCell"/>
</dbReference>
<evidence type="ECO:0000256" key="2">
    <source>
        <dbReference type="ARBA" id="ARBA00004496"/>
    </source>
</evidence>
<keyword evidence="7" id="KW-0808">Transferase</keyword>
<dbReference type="PANTHER" id="PTHR20531:SF1">
    <property type="entry name" value="N-ALPHA-ACETYLTRANSFERASE 40"/>
    <property type="match status" value="1"/>
</dbReference>
<feature type="compositionally biased region" description="Basic residues" evidence="12">
    <location>
        <begin position="1"/>
        <end position="13"/>
    </location>
</feature>
<evidence type="ECO:0000259" key="13">
    <source>
        <dbReference type="PROSITE" id="PS51186"/>
    </source>
</evidence>
<dbReference type="Pfam" id="PF00583">
    <property type="entry name" value="Acetyltransf_1"/>
    <property type="match status" value="1"/>
</dbReference>
<keyword evidence="8" id="KW-0539">Nucleus</keyword>
<dbReference type="InterPro" id="IPR039949">
    <property type="entry name" value="NAA40"/>
</dbReference>
<feature type="region of interest" description="Disordered" evidence="12">
    <location>
        <begin position="1"/>
        <end position="39"/>
    </location>
</feature>
<evidence type="ECO:0000256" key="8">
    <source>
        <dbReference type="ARBA" id="ARBA00023242"/>
    </source>
</evidence>
<keyword evidence="15" id="KW-1185">Reference proteome</keyword>
<evidence type="ECO:0000256" key="10">
    <source>
        <dbReference type="ARBA" id="ARBA00047821"/>
    </source>
</evidence>
<dbReference type="GO" id="GO:0010485">
    <property type="term" value="F:histone H4 acetyltransferase activity"/>
    <property type="evidence" value="ECO:0007669"/>
    <property type="project" value="InterPro"/>
</dbReference>
<comment type="catalytic activity">
    <reaction evidence="11">
        <text>N-terminal L-seryl-[histone H4] + acetyl-CoA = N-terminal N(alpha)-acetyl-L-seryl-[histone H4] + CoA + H(+)</text>
        <dbReference type="Rhea" id="RHEA:50596"/>
        <dbReference type="Rhea" id="RHEA-COMP:12740"/>
        <dbReference type="Rhea" id="RHEA-COMP:12743"/>
        <dbReference type="ChEBI" id="CHEBI:15378"/>
        <dbReference type="ChEBI" id="CHEBI:57287"/>
        <dbReference type="ChEBI" id="CHEBI:57288"/>
        <dbReference type="ChEBI" id="CHEBI:64738"/>
        <dbReference type="ChEBI" id="CHEBI:83690"/>
        <dbReference type="EC" id="2.3.1.257"/>
    </reaction>
</comment>
<sequence>MPKFKKEPKRNPLKRLSTNIPFSTPPTKRIRPTPPPHPLESTIKSANALSIPQLQGQYFPPNNFTFRAKDGNTYNFKTYASNTIPSHDLEACFNLIEQTSEADYRASSKGWNPTHKREEMREEDLRYIIVRPSGSSNTTATPISAFLSFMLTFEVEQPVIYIYEIHTTPQGRGIGLGKHLMQLVEGVGTKVGVDKSMLTVFTRNNFAEELYKRLGYAIDEKSPQVRKLRGGMVKKPEYFVMSKDLHEAKR</sequence>
<dbReference type="SUPFAM" id="SSF55729">
    <property type="entry name" value="Acyl-CoA N-acyltransferases (Nat)"/>
    <property type="match status" value="1"/>
</dbReference>
<feature type="domain" description="N-acetyltransferase" evidence="13">
    <location>
        <begin position="74"/>
        <end position="246"/>
    </location>
</feature>
<evidence type="ECO:0000313" key="15">
    <source>
        <dbReference type="Proteomes" id="UP000800235"/>
    </source>
</evidence>
<dbReference type="PROSITE" id="PS51186">
    <property type="entry name" value="GNAT"/>
    <property type="match status" value="1"/>
</dbReference>
<proteinExistence type="inferred from homology"/>
<gene>
    <name evidence="14" type="ORF">EJ08DRAFT_615848</name>
</gene>
<evidence type="ECO:0000256" key="7">
    <source>
        <dbReference type="ARBA" id="ARBA00022679"/>
    </source>
</evidence>
<comment type="similarity">
    <text evidence="3">Belongs to the acetyltransferase family. NAA40 subfamily.</text>
</comment>
<comment type="caution">
    <text evidence="14">The sequence shown here is derived from an EMBL/GenBank/DDBJ whole genome shotgun (WGS) entry which is preliminary data.</text>
</comment>
<dbReference type="PANTHER" id="PTHR20531">
    <property type="entry name" value="N-ALPHA-ACETYLTRANSFERASE 40"/>
    <property type="match status" value="1"/>
</dbReference>
<evidence type="ECO:0000256" key="12">
    <source>
        <dbReference type="SAM" id="MobiDB-lite"/>
    </source>
</evidence>
<comment type="subcellular location">
    <subcellularLocation>
        <location evidence="2">Cytoplasm</location>
    </subcellularLocation>
    <subcellularLocation>
        <location evidence="1">Nucleus</location>
    </subcellularLocation>
</comment>
<dbReference type="GO" id="GO:1990189">
    <property type="term" value="F:protein N-terminal-serine acetyltransferase activity"/>
    <property type="evidence" value="ECO:0007669"/>
    <property type="project" value="UniProtKB-EC"/>
</dbReference>
<evidence type="ECO:0000256" key="9">
    <source>
        <dbReference type="ARBA" id="ARBA00023315"/>
    </source>
</evidence>
<evidence type="ECO:0000313" key="14">
    <source>
        <dbReference type="EMBL" id="KAF2427545.1"/>
    </source>
</evidence>
<evidence type="ECO:0000256" key="3">
    <source>
        <dbReference type="ARBA" id="ARBA00008870"/>
    </source>
</evidence>
<evidence type="ECO:0000256" key="6">
    <source>
        <dbReference type="ARBA" id="ARBA00022490"/>
    </source>
</evidence>
<comment type="catalytic activity">
    <reaction evidence="10">
        <text>N-terminal L-seryl-[histone H2A] + acetyl-CoA = N-terminal N(alpha)-acetyl-L-seryl-[histone H2A] + CoA + H(+)</text>
        <dbReference type="Rhea" id="RHEA:50600"/>
        <dbReference type="Rhea" id="RHEA-COMP:12742"/>
        <dbReference type="Rhea" id="RHEA-COMP:12744"/>
        <dbReference type="ChEBI" id="CHEBI:15378"/>
        <dbReference type="ChEBI" id="CHEBI:57287"/>
        <dbReference type="ChEBI" id="CHEBI:57288"/>
        <dbReference type="ChEBI" id="CHEBI:64738"/>
        <dbReference type="ChEBI" id="CHEBI:83690"/>
        <dbReference type="EC" id="2.3.1.257"/>
    </reaction>
</comment>
<reference evidence="14" key="1">
    <citation type="journal article" date="2020" name="Stud. Mycol.">
        <title>101 Dothideomycetes genomes: a test case for predicting lifestyles and emergence of pathogens.</title>
        <authorList>
            <person name="Haridas S."/>
            <person name="Albert R."/>
            <person name="Binder M."/>
            <person name="Bloem J."/>
            <person name="Labutti K."/>
            <person name="Salamov A."/>
            <person name="Andreopoulos B."/>
            <person name="Baker S."/>
            <person name="Barry K."/>
            <person name="Bills G."/>
            <person name="Bluhm B."/>
            <person name="Cannon C."/>
            <person name="Castanera R."/>
            <person name="Culley D."/>
            <person name="Daum C."/>
            <person name="Ezra D."/>
            <person name="Gonzalez J."/>
            <person name="Henrissat B."/>
            <person name="Kuo A."/>
            <person name="Liang C."/>
            <person name="Lipzen A."/>
            <person name="Lutzoni F."/>
            <person name="Magnuson J."/>
            <person name="Mondo S."/>
            <person name="Nolan M."/>
            <person name="Ohm R."/>
            <person name="Pangilinan J."/>
            <person name="Park H.-J."/>
            <person name="Ramirez L."/>
            <person name="Alfaro M."/>
            <person name="Sun H."/>
            <person name="Tritt A."/>
            <person name="Yoshinaga Y."/>
            <person name="Zwiers L.-H."/>
            <person name="Turgeon B."/>
            <person name="Goodwin S."/>
            <person name="Spatafora J."/>
            <person name="Crous P."/>
            <person name="Grigoriev I."/>
        </authorList>
    </citation>
    <scope>NUCLEOTIDE SEQUENCE</scope>
    <source>
        <strain evidence="14">CBS 130266</strain>
    </source>
</reference>
<evidence type="ECO:0000256" key="5">
    <source>
        <dbReference type="ARBA" id="ARBA00015043"/>
    </source>
</evidence>